<evidence type="ECO:0000256" key="1">
    <source>
        <dbReference type="SAM" id="SignalP"/>
    </source>
</evidence>
<evidence type="ECO:0000313" key="2">
    <source>
        <dbReference type="EMBL" id="GAA4650439.1"/>
    </source>
</evidence>
<dbReference type="EMBL" id="BAABFL010000396">
    <property type="protein sequence ID" value="GAA4650439.1"/>
    <property type="molecule type" value="Genomic_DNA"/>
</dbReference>
<reference evidence="3" key="1">
    <citation type="journal article" date="2019" name="Int. J. Syst. Evol. Microbiol.">
        <title>The Global Catalogue of Microorganisms (GCM) 10K type strain sequencing project: providing services to taxonomists for standard genome sequencing and annotation.</title>
        <authorList>
            <consortium name="The Broad Institute Genomics Platform"/>
            <consortium name="The Broad Institute Genome Sequencing Center for Infectious Disease"/>
            <person name="Wu L."/>
            <person name="Ma J."/>
        </authorList>
    </citation>
    <scope>NUCLEOTIDE SEQUENCE [LARGE SCALE GENOMIC DNA]</scope>
    <source>
        <strain evidence="3">JCM 17805</strain>
    </source>
</reference>
<protein>
    <submittedName>
        <fullName evidence="2">Uncharacterized protein</fullName>
    </submittedName>
</protein>
<dbReference type="RefSeq" id="WP_345196619.1">
    <property type="nucleotide sequence ID" value="NZ_BAABFL010000396.1"/>
</dbReference>
<organism evidence="2 3">
    <name type="scientific">Kistimonas scapharcae</name>
    <dbReference type="NCBI Taxonomy" id="1036133"/>
    <lineage>
        <taxon>Bacteria</taxon>
        <taxon>Pseudomonadati</taxon>
        <taxon>Pseudomonadota</taxon>
        <taxon>Gammaproteobacteria</taxon>
        <taxon>Oceanospirillales</taxon>
        <taxon>Endozoicomonadaceae</taxon>
        <taxon>Kistimonas</taxon>
    </lineage>
</organism>
<dbReference type="Proteomes" id="UP001500604">
    <property type="component" value="Unassembled WGS sequence"/>
</dbReference>
<keyword evidence="3" id="KW-1185">Reference proteome</keyword>
<evidence type="ECO:0000313" key="3">
    <source>
        <dbReference type="Proteomes" id="UP001500604"/>
    </source>
</evidence>
<gene>
    <name evidence="2" type="ORF">GCM10023116_27220</name>
</gene>
<feature type="signal peptide" evidence="1">
    <location>
        <begin position="1"/>
        <end position="22"/>
    </location>
</feature>
<feature type="chain" id="PRO_5045235625" evidence="1">
    <location>
        <begin position="23"/>
        <end position="280"/>
    </location>
</feature>
<keyword evidence="1" id="KW-0732">Signal</keyword>
<accession>A0ABP8V349</accession>
<sequence length="280" mass="30708">MHHHLMSRLVVALAFSASSVLATDLANVSIIAQPLGKNEALENIEVFDVIQKTAMEDLVFSDGRYHFQYPIDQAVSLLFKREGYVTSQSGVFVVPKDGMSGDLGNIAWQAMPDWLWDSTRYVVERHTSERMKPGYCQLIATVSTHNKSLHEDSEHQGAAGTKVALVSDDWTERRKPHGAVFYFGTLAGKPQPIPGLDETSVEGGVVIMNIEPGHVYKVMANKPGIQFSSQYFACNPSAWTEAAPGETMIINLSPYNGADEVSEHHASQLVSLNESVTGDD</sequence>
<name>A0ABP8V349_9GAMM</name>
<proteinExistence type="predicted"/>
<comment type="caution">
    <text evidence="2">The sequence shown here is derived from an EMBL/GenBank/DDBJ whole genome shotgun (WGS) entry which is preliminary data.</text>
</comment>